<dbReference type="Pfam" id="PF00361">
    <property type="entry name" value="Proton_antipo_M"/>
    <property type="match status" value="1"/>
</dbReference>
<keyword evidence="4 7" id="KW-0472">Membrane</keyword>
<feature type="transmembrane region" description="Helical" evidence="7">
    <location>
        <begin position="423"/>
        <end position="446"/>
    </location>
</feature>
<comment type="function">
    <text evidence="5">NDH-1 shuttles electrons from NAD(P)H, via FMN and iron-sulfur (Fe-S) centers, to quinones in the respiratory chain. The immediate electron acceptor for the enzyme in this species is believed to be plastoquinone. Couples the redox reaction to proton translocation (for every two electrons transferred, four hydrogen ions are translocated across the cytoplasmic membrane), and thus conserves the redox energy in a proton gradient.</text>
</comment>
<dbReference type="AlphaFoldDB" id="E0Z0D3"/>
<keyword evidence="3 7" id="KW-1133">Transmembrane helix</keyword>
<sequence length="626" mass="68024">MSGERILAIYPNLSVMTEFFLQNIWWIPCYPFLGALLSIPWSPGIIRKTGPRPAGYINILMTLMAFVHGLIALSGMWGQPGYEMVIPWLQVADLDFSIPLEISVTTIGATLVITGLNCLAQIYAVGYLEMDWGWARFYSLMALFEAGLAALVLCNSLFFSYIVLEILTLGTYLLVGFWFNQSLVVTGARDAFLTKRVGDLFLLMGVVSLYPLAGSWNFSELATWAETATVNPTVATLLGLALLAGPLGKCAQFPLHLWLDEAMEGPLPSTILRNAVVVCCGAWVLIKVFPVISLSPVAVSVAVFIGLATAVGASAIAIAQIDVKRAVSYSVSSYMGITFIAVATGQTQAALLLLLTYSMAMALLVMTSGGIILNNITQDLTQYGGLWSRRPISGICFIVGIMALVAVPPFGGFWTMLELTQNLWISQPAIAITLLVINALTAFSLTREFGLIFAGPPKQMTIRSPEGLWALVLPMTVLMGFCLHIPLLLKAWGVLPSWEGINLTVATLLIASSAIGIGLATWIYVFNGIEKPVKLWSKSVQDFFAYDFYTAKLYRLTIISAVAFISKIIDWIDRFIVDGFVNLVGLATVFSGQSLKYNVSGQTQFYALTIVIGITLLLSLLSLGLF</sequence>
<evidence type="ECO:0000256" key="3">
    <source>
        <dbReference type="ARBA" id="ARBA00022989"/>
    </source>
</evidence>
<dbReference type="PRINTS" id="PR01434">
    <property type="entry name" value="NADHDHGNASE5"/>
</dbReference>
<dbReference type="GO" id="GO:0008137">
    <property type="term" value="F:NADH dehydrogenase (ubiquinone) activity"/>
    <property type="evidence" value="ECO:0007669"/>
    <property type="project" value="InterPro"/>
</dbReference>
<feature type="transmembrane region" description="Helical" evidence="7">
    <location>
        <begin position="137"/>
        <end position="163"/>
    </location>
</feature>
<dbReference type="NCBIfam" id="TIGR01960">
    <property type="entry name" value="ndhF3_CO2"/>
    <property type="match status" value="1"/>
</dbReference>
<feature type="transmembrane region" description="Helical" evidence="7">
    <location>
        <begin position="98"/>
        <end position="125"/>
    </location>
</feature>
<dbReference type="Gene3D" id="1.20.5.2700">
    <property type="match status" value="1"/>
</dbReference>
<feature type="transmembrane region" description="Helical" evidence="7">
    <location>
        <begin position="326"/>
        <end position="344"/>
    </location>
</feature>
<feature type="transmembrane region" description="Helical" evidence="7">
    <location>
        <begin position="238"/>
        <end position="259"/>
    </location>
</feature>
<feature type="transmembrane region" description="Helical" evidence="7">
    <location>
        <begin position="501"/>
        <end position="525"/>
    </location>
</feature>
<evidence type="ECO:0000256" key="7">
    <source>
        <dbReference type="SAM" id="Phobius"/>
    </source>
</evidence>
<protein>
    <submittedName>
        <fullName evidence="10">NdhF3</fullName>
    </submittedName>
</protein>
<comment type="subcellular location">
    <subcellularLocation>
        <location evidence="1">Endomembrane system</location>
        <topology evidence="1">Multi-pass membrane protein</topology>
    </subcellularLocation>
    <subcellularLocation>
        <location evidence="6">Membrane</location>
        <topology evidence="6">Multi-pass membrane protein</topology>
    </subcellularLocation>
</comment>
<feature type="domain" description="NADH:quinone oxidoreductase/Mrp antiporter transmembrane" evidence="8">
    <location>
        <begin position="155"/>
        <end position="438"/>
    </location>
</feature>
<reference evidence="10" key="1">
    <citation type="submission" date="2010-05" db="EMBL/GenBank/DDBJ databases">
        <title>The cloning and analysis of genes related to the CCM in Arthrospira platensis AGB-AP02.</title>
        <authorList>
            <person name="Tan Y."/>
            <person name="Mao Y.X."/>
        </authorList>
    </citation>
    <scope>NUCLEOTIDE SEQUENCE</scope>
    <source>
        <strain evidence="10">AGB-AP02</strain>
    </source>
</reference>
<evidence type="ECO:0000256" key="5">
    <source>
        <dbReference type="ARBA" id="ARBA00025624"/>
    </source>
</evidence>
<dbReference type="NCBIfam" id="NF005633">
    <property type="entry name" value="PRK07390.1"/>
    <property type="match status" value="1"/>
</dbReference>
<evidence type="ECO:0000256" key="4">
    <source>
        <dbReference type="ARBA" id="ARBA00023136"/>
    </source>
</evidence>
<evidence type="ECO:0000256" key="2">
    <source>
        <dbReference type="ARBA" id="ARBA00022692"/>
    </source>
</evidence>
<dbReference type="GO" id="GO:0016020">
    <property type="term" value="C:membrane"/>
    <property type="evidence" value="ECO:0007669"/>
    <property type="project" value="UniProtKB-SubCell"/>
</dbReference>
<dbReference type="GO" id="GO:0015990">
    <property type="term" value="P:electron transport coupled proton transport"/>
    <property type="evidence" value="ECO:0007669"/>
    <property type="project" value="TreeGrafter"/>
</dbReference>
<dbReference type="GO" id="GO:0012505">
    <property type="term" value="C:endomembrane system"/>
    <property type="evidence" value="ECO:0007669"/>
    <property type="project" value="UniProtKB-SubCell"/>
</dbReference>
<name>E0Z0D3_LIMPL</name>
<evidence type="ECO:0000313" key="10">
    <source>
        <dbReference type="EMBL" id="ADM21128.1"/>
    </source>
</evidence>
<feature type="transmembrane region" description="Helical" evidence="7">
    <location>
        <begin position="298"/>
        <end position="319"/>
    </location>
</feature>
<feature type="transmembrane region" description="Helical" evidence="7">
    <location>
        <begin position="467"/>
        <end position="489"/>
    </location>
</feature>
<feature type="transmembrane region" description="Helical" evidence="7">
    <location>
        <begin position="55"/>
        <end position="78"/>
    </location>
</feature>
<proteinExistence type="predicted"/>
<dbReference type="InterPro" id="IPR010217">
    <property type="entry name" value="NU5C2"/>
</dbReference>
<dbReference type="EMBL" id="HM179536">
    <property type="protein sequence ID" value="ADM21128.1"/>
    <property type="molecule type" value="Genomic_DNA"/>
</dbReference>
<dbReference type="GO" id="GO:0042773">
    <property type="term" value="P:ATP synthesis coupled electron transport"/>
    <property type="evidence" value="ECO:0007669"/>
    <property type="project" value="InterPro"/>
</dbReference>
<dbReference type="InterPro" id="IPR001750">
    <property type="entry name" value="ND/Mrp_TM"/>
</dbReference>
<evidence type="ECO:0000259" key="8">
    <source>
        <dbReference type="Pfam" id="PF00361"/>
    </source>
</evidence>
<feature type="domain" description="NADH-Ubiquinone oxidoreductase (complex I) chain 5 N-terminal" evidence="9">
    <location>
        <begin position="88"/>
        <end position="138"/>
    </location>
</feature>
<evidence type="ECO:0000256" key="6">
    <source>
        <dbReference type="RuleBase" id="RU000320"/>
    </source>
</evidence>
<gene>
    <name evidence="10" type="primary">ndhF3</name>
</gene>
<feature type="transmembrane region" description="Helical" evidence="7">
    <location>
        <begin position="605"/>
        <end position="625"/>
    </location>
</feature>
<accession>E0Z0D3</accession>
<dbReference type="PANTHER" id="PTHR42829">
    <property type="entry name" value="NADH-UBIQUINONE OXIDOREDUCTASE CHAIN 5"/>
    <property type="match status" value="1"/>
</dbReference>
<keyword evidence="2 6" id="KW-0812">Transmembrane</keyword>
<evidence type="ECO:0000256" key="1">
    <source>
        <dbReference type="ARBA" id="ARBA00004127"/>
    </source>
</evidence>
<dbReference type="InterPro" id="IPR003945">
    <property type="entry name" value="NU5C-like"/>
</dbReference>
<evidence type="ECO:0000259" key="9">
    <source>
        <dbReference type="Pfam" id="PF00662"/>
    </source>
</evidence>
<feature type="transmembrane region" description="Helical" evidence="7">
    <location>
        <begin position="350"/>
        <end position="373"/>
    </location>
</feature>
<feature type="transmembrane region" description="Helical" evidence="7">
    <location>
        <begin position="24"/>
        <end position="43"/>
    </location>
</feature>
<dbReference type="PANTHER" id="PTHR42829:SF2">
    <property type="entry name" value="NADH-UBIQUINONE OXIDOREDUCTASE CHAIN 5"/>
    <property type="match status" value="1"/>
</dbReference>
<feature type="transmembrane region" description="Helical" evidence="7">
    <location>
        <begin position="394"/>
        <end position="417"/>
    </location>
</feature>
<feature type="transmembrane region" description="Helical" evidence="7">
    <location>
        <begin position="200"/>
        <end position="218"/>
    </location>
</feature>
<dbReference type="GO" id="GO:0003954">
    <property type="term" value="F:NADH dehydrogenase activity"/>
    <property type="evidence" value="ECO:0007669"/>
    <property type="project" value="TreeGrafter"/>
</dbReference>
<organism evidence="10">
    <name type="scientific">Limnospira platensis AGB-AP02</name>
    <dbReference type="NCBI Taxonomy" id="863364"/>
    <lineage>
        <taxon>Bacteria</taxon>
        <taxon>Bacillati</taxon>
        <taxon>Cyanobacteriota</taxon>
        <taxon>Cyanophyceae</taxon>
        <taxon>Oscillatoriophycideae</taxon>
        <taxon>Oscillatoriales</taxon>
        <taxon>Sirenicapillariaceae</taxon>
        <taxon>Limnospira</taxon>
    </lineage>
</organism>
<dbReference type="InterPro" id="IPR001516">
    <property type="entry name" value="Proton_antipo_N"/>
</dbReference>
<feature type="transmembrane region" description="Helical" evidence="7">
    <location>
        <begin position="546"/>
        <end position="569"/>
    </location>
</feature>
<dbReference type="Pfam" id="PF00662">
    <property type="entry name" value="Proton_antipo_N"/>
    <property type="match status" value="1"/>
</dbReference>
<feature type="transmembrane region" description="Helical" evidence="7">
    <location>
        <begin position="271"/>
        <end position="292"/>
    </location>
</feature>